<name>A0ABT2HZC7_9MICO</name>
<evidence type="ECO:0000256" key="2">
    <source>
        <dbReference type="ARBA" id="ARBA00007375"/>
    </source>
</evidence>
<feature type="transmembrane region" description="Helical" evidence="7">
    <location>
        <begin position="154"/>
        <end position="174"/>
    </location>
</feature>
<reference evidence="8 9" key="1">
    <citation type="submission" date="2022-04" db="EMBL/GenBank/DDBJ databases">
        <title>Human microbiome associated bacterial genomes.</title>
        <authorList>
            <person name="Sandstrom S."/>
            <person name="Salamzade R."/>
            <person name="Kalan L.R."/>
        </authorList>
    </citation>
    <scope>NUCLEOTIDE SEQUENCE [LARGE SCALE GENOMIC DNA]</scope>
    <source>
        <strain evidence="9">p3-SID1799</strain>
    </source>
</reference>
<evidence type="ECO:0000313" key="9">
    <source>
        <dbReference type="Proteomes" id="UP001525379"/>
    </source>
</evidence>
<dbReference type="RefSeq" id="WP_206394477.1">
    <property type="nucleotide sequence ID" value="NZ_JAFDPW010000001.1"/>
</dbReference>
<accession>A0ABT2HZC7</accession>
<evidence type="ECO:0000256" key="3">
    <source>
        <dbReference type="ARBA" id="ARBA00022692"/>
    </source>
</evidence>
<dbReference type="EMBL" id="JALXSQ010000067">
    <property type="protein sequence ID" value="MCT2043655.1"/>
    <property type="molecule type" value="Genomic_DNA"/>
</dbReference>
<organism evidence="8 9">
    <name type="scientific">Pseudoclavibacter albus</name>
    <dbReference type="NCBI Taxonomy" id="272241"/>
    <lineage>
        <taxon>Bacteria</taxon>
        <taxon>Bacillati</taxon>
        <taxon>Actinomycetota</taxon>
        <taxon>Actinomycetes</taxon>
        <taxon>Micrococcales</taxon>
        <taxon>Microbacteriaceae</taxon>
        <taxon>Pseudoclavibacter</taxon>
    </lineage>
</organism>
<evidence type="ECO:0000256" key="6">
    <source>
        <dbReference type="SAM" id="MobiDB-lite"/>
    </source>
</evidence>
<evidence type="ECO:0000256" key="7">
    <source>
        <dbReference type="SAM" id="Phobius"/>
    </source>
</evidence>
<evidence type="ECO:0000256" key="5">
    <source>
        <dbReference type="ARBA" id="ARBA00023136"/>
    </source>
</evidence>
<dbReference type="Pfam" id="PF07947">
    <property type="entry name" value="YhhN"/>
    <property type="match status" value="1"/>
</dbReference>
<evidence type="ECO:0000313" key="8">
    <source>
        <dbReference type="EMBL" id="MCT2043655.1"/>
    </source>
</evidence>
<comment type="subcellular location">
    <subcellularLocation>
        <location evidence="1">Membrane</location>
        <topology evidence="1">Multi-pass membrane protein</topology>
    </subcellularLocation>
</comment>
<proteinExistence type="inferred from homology"/>
<evidence type="ECO:0000256" key="4">
    <source>
        <dbReference type="ARBA" id="ARBA00022989"/>
    </source>
</evidence>
<protein>
    <submittedName>
        <fullName evidence="8">Lysoplasmalogenase</fullName>
    </submittedName>
</protein>
<feature type="transmembrane region" description="Helical" evidence="7">
    <location>
        <begin position="181"/>
        <end position="199"/>
    </location>
</feature>
<keyword evidence="5 7" id="KW-0472">Membrane</keyword>
<feature type="transmembrane region" description="Helical" evidence="7">
    <location>
        <begin position="128"/>
        <end position="148"/>
    </location>
</feature>
<gene>
    <name evidence="8" type="ORF">M3D15_10020</name>
</gene>
<sequence length="274" mass="29373">MRIAKLIEERLAPFALAGVVLVCALHVVALVLGWQPLRQTSQSLFIPVLLVWALAPKHQGARNEIAPMQRLSMSVALALCWAADVLPTGMASDAQFFTRAVCFFGSNIAWVLTLWPHRERSRFMTNRVLMLPYVAAGAIVMSACLPGTESLAGLLPLYVVVVVFMAILSTGLGWPGTLGGLSSLVANAMLGMSMFVLAFDPGDTVRALIVMPTYMLGQTLLVYGLRRAGEVDDTDDPAPHCSPSAGEVPGADEGISRRLPPLPGPEVLGRSQMH</sequence>
<comment type="caution">
    <text evidence="8">The sequence shown here is derived from an EMBL/GenBank/DDBJ whole genome shotgun (WGS) entry which is preliminary data.</text>
</comment>
<comment type="similarity">
    <text evidence="2">Belongs to the TMEM86 family.</text>
</comment>
<dbReference type="InterPro" id="IPR012506">
    <property type="entry name" value="TMEM86B-like"/>
</dbReference>
<keyword evidence="4 7" id="KW-1133">Transmembrane helix</keyword>
<feature type="transmembrane region" description="Helical" evidence="7">
    <location>
        <begin position="12"/>
        <end position="34"/>
    </location>
</feature>
<evidence type="ECO:0000256" key="1">
    <source>
        <dbReference type="ARBA" id="ARBA00004141"/>
    </source>
</evidence>
<feature type="transmembrane region" description="Helical" evidence="7">
    <location>
        <begin position="205"/>
        <end position="225"/>
    </location>
</feature>
<feature type="region of interest" description="Disordered" evidence="6">
    <location>
        <begin position="232"/>
        <end position="274"/>
    </location>
</feature>
<keyword evidence="9" id="KW-1185">Reference proteome</keyword>
<keyword evidence="3 7" id="KW-0812">Transmembrane</keyword>
<dbReference type="Proteomes" id="UP001525379">
    <property type="component" value="Unassembled WGS sequence"/>
</dbReference>
<feature type="transmembrane region" description="Helical" evidence="7">
    <location>
        <begin position="96"/>
        <end position="116"/>
    </location>
</feature>